<dbReference type="Gene3D" id="1.10.238.10">
    <property type="entry name" value="EF-hand"/>
    <property type="match status" value="2"/>
</dbReference>
<dbReference type="EMBL" id="CM035409">
    <property type="protein sequence ID" value="KAH7439168.1"/>
    <property type="molecule type" value="Genomic_DNA"/>
</dbReference>
<proteinExistence type="predicted"/>
<dbReference type="InterPro" id="IPR039647">
    <property type="entry name" value="EF_hand_pair_protein_CML-like"/>
</dbReference>
<sequence>MPGPHVGLSFRPSDPSSLFIYPCQTFTNNSCTHLRHYTTNMIAGCCPTLPCINGIHEDGDEALDSRNMSPEELENLRKVFDMCDTDHDGFLVAEELCEWMKRMGRPMTKAALLRILKNCDWNNDGRLDFNEFVALTQSLDNEEPGETGHSDTCGDREEIDPKADMKEAFKVFDKDGNGLISPLELRETLSGLGLLSSSRSLSRIHSMISKVDSDGDGHVSFTEFEAMMMGK</sequence>
<dbReference type="SUPFAM" id="SSF47473">
    <property type="entry name" value="EF-hand"/>
    <property type="match status" value="1"/>
</dbReference>
<dbReference type="CDD" id="cd00051">
    <property type="entry name" value="EFh"/>
    <property type="match status" value="2"/>
</dbReference>
<dbReference type="GO" id="GO:0005509">
    <property type="term" value="F:calcium ion binding"/>
    <property type="evidence" value="ECO:0007669"/>
    <property type="project" value="InterPro"/>
</dbReference>
<feature type="domain" description="EF-hand" evidence="4">
    <location>
        <begin position="71"/>
        <end position="106"/>
    </location>
</feature>
<gene>
    <name evidence="5" type="ORF">KP509_04G048400</name>
</gene>
<protein>
    <recommendedName>
        <fullName evidence="4">EF-hand domain-containing protein</fullName>
    </recommendedName>
</protein>
<dbReference type="AlphaFoldDB" id="A0A8T2UWQ8"/>
<dbReference type="InterPro" id="IPR018247">
    <property type="entry name" value="EF_Hand_1_Ca_BS"/>
</dbReference>
<comment type="caution">
    <text evidence="5">The sequence shown here is derived from an EMBL/GenBank/DDBJ whole genome shotgun (WGS) entry which is preliminary data.</text>
</comment>
<keyword evidence="2" id="KW-0677">Repeat</keyword>
<dbReference type="GO" id="GO:0043226">
    <property type="term" value="C:organelle"/>
    <property type="evidence" value="ECO:0007669"/>
    <property type="project" value="UniProtKB-ARBA"/>
</dbReference>
<feature type="domain" description="EF-hand" evidence="4">
    <location>
        <begin position="160"/>
        <end position="195"/>
    </location>
</feature>
<feature type="domain" description="EF-hand" evidence="4">
    <location>
        <begin position="107"/>
        <end position="142"/>
    </location>
</feature>
<dbReference type="InterPro" id="IPR011992">
    <property type="entry name" value="EF-hand-dom_pair"/>
</dbReference>
<feature type="domain" description="EF-hand" evidence="4">
    <location>
        <begin position="199"/>
        <end position="231"/>
    </location>
</feature>
<keyword evidence="1" id="KW-0479">Metal-binding</keyword>
<dbReference type="InterPro" id="IPR002048">
    <property type="entry name" value="EF_hand_dom"/>
</dbReference>
<evidence type="ECO:0000313" key="6">
    <source>
        <dbReference type="Proteomes" id="UP000825935"/>
    </source>
</evidence>
<keyword evidence="6" id="KW-1185">Reference proteome</keyword>
<dbReference type="OrthoDB" id="26525at2759"/>
<dbReference type="Pfam" id="PF13499">
    <property type="entry name" value="EF-hand_7"/>
    <property type="match status" value="2"/>
</dbReference>
<evidence type="ECO:0000256" key="2">
    <source>
        <dbReference type="ARBA" id="ARBA00022737"/>
    </source>
</evidence>
<reference evidence="5" key="1">
    <citation type="submission" date="2021-08" db="EMBL/GenBank/DDBJ databases">
        <title>WGS assembly of Ceratopteris richardii.</title>
        <authorList>
            <person name="Marchant D.B."/>
            <person name="Chen G."/>
            <person name="Jenkins J."/>
            <person name="Shu S."/>
            <person name="Leebens-Mack J."/>
            <person name="Grimwood J."/>
            <person name="Schmutz J."/>
            <person name="Soltis P."/>
            <person name="Soltis D."/>
            <person name="Chen Z.-H."/>
        </authorList>
    </citation>
    <scope>NUCLEOTIDE SEQUENCE</scope>
    <source>
        <strain evidence="5">Whitten #5841</strain>
        <tissue evidence="5">Leaf</tissue>
    </source>
</reference>
<dbReference type="FunFam" id="1.10.238.10:FF:000178">
    <property type="entry name" value="Calmodulin-2 A"/>
    <property type="match status" value="1"/>
</dbReference>
<keyword evidence="3" id="KW-0106">Calcium</keyword>
<dbReference type="PROSITE" id="PS00018">
    <property type="entry name" value="EF_HAND_1"/>
    <property type="match status" value="2"/>
</dbReference>
<accession>A0A8T2UWQ8</accession>
<evidence type="ECO:0000259" key="4">
    <source>
        <dbReference type="PROSITE" id="PS50222"/>
    </source>
</evidence>
<dbReference type="Proteomes" id="UP000825935">
    <property type="component" value="Chromosome 4"/>
</dbReference>
<name>A0A8T2UWQ8_CERRI</name>
<dbReference type="PANTHER" id="PTHR10891">
    <property type="entry name" value="EF-HAND CALCIUM-BINDING DOMAIN CONTAINING PROTEIN"/>
    <property type="match status" value="1"/>
</dbReference>
<dbReference type="SMART" id="SM00054">
    <property type="entry name" value="EFh"/>
    <property type="match status" value="4"/>
</dbReference>
<dbReference type="PROSITE" id="PS50222">
    <property type="entry name" value="EF_HAND_2"/>
    <property type="match status" value="4"/>
</dbReference>
<organism evidence="5 6">
    <name type="scientific">Ceratopteris richardii</name>
    <name type="common">Triangle waterfern</name>
    <dbReference type="NCBI Taxonomy" id="49495"/>
    <lineage>
        <taxon>Eukaryota</taxon>
        <taxon>Viridiplantae</taxon>
        <taxon>Streptophyta</taxon>
        <taxon>Embryophyta</taxon>
        <taxon>Tracheophyta</taxon>
        <taxon>Polypodiopsida</taxon>
        <taxon>Polypodiidae</taxon>
        <taxon>Polypodiales</taxon>
        <taxon>Pteridineae</taxon>
        <taxon>Pteridaceae</taxon>
        <taxon>Parkerioideae</taxon>
        <taxon>Ceratopteris</taxon>
    </lineage>
</organism>
<evidence type="ECO:0000313" key="5">
    <source>
        <dbReference type="EMBL" id="KAH7439168.1"/>
    </source>
</evidence>
<dbReference type="OMA" id="PCINGIH"/>
<evidence type="ECO:0000256" key="3">
    <source>
        <dbReference type="ARBA" id="ARBA00022837"/>
    </source>
</evidence>
<evidence type="ECO:0000256" key="1">
    <source>
        <dbReference type="ARBA" id="ARBA00022723"/>
    </source>
</evidence>